<protein>
    <recommendedName>
        <fullName evidence="11">Protein transport protein BOS1</fullName>
    </recommendedName>
</protein>
<name>A0AA45ALA3_VERDA</name>
<evidence type="ECO:0000256" key="3">
    <source>
        <dbReference type="ARBA" id="ARBA00022692"/>
    </source>
</evidence>
<dbReference type="GO" id="GO:0005789">
    <property type="term" value="C:endoplasmic reticulum membrane"/>
    <property type="evidence" value="ECO:0007669"/>
    <property type="project" value="TreeGrafter"/>
</dbReference>
<dbReference type="EMBL" id="MPSH01000017">
    <property type="protein sequence ID" value="PNH31210.1"/>
    <property type="molecule type" value="Genomic_DNA"/>
</dbReference>
<sequence length="373" mass="41329">MNVTYNSSLRQSKALRADIDRLSTATQDRVLTPAEIGSLSASLSSFSKTVDEYNGLARQELVPKKQEEALERVKRFKGDLTDFRSRIDTLKRQREDAAHQNNRAELLGRRPYSDATPENPYANNSTAKPSSSLHARGASIGGAERGAGGGGYGMGSGEPSREQHAFREQTFFANTNNALDEYIARGQAVLGDLGAQRDMLKNTQKKLYSVGNTLGISGDTIRMIERRAREDKWIFWAGVIIFFVFFSALLRPRKCNGEDDLIRRLDYYCLGLWQHVIAGADATAKMCLPVLNIPFKAMSRDDTGFAERHNTDMLCKHVAAAAVTDVDRMLAGLQQERQALARQEEDSALFVTGSRLEEIQVMELADALVNAAT</sequence>
<evidence type="ECO:0000313" key="10">
    <source>
        <dbReference type="Proteomes" id="UP000236305"/>
    </source>
</evidence>
<feature type="compositionally biased region" description="Polar residues" evidence="7">
    <location>
        <begin position="121"/>
        <end position="133"/>
    </location>
</feature>
<dbReference type="AlphaFoldDB" id="A0AA45ALA3"/>
<dbReference type="Gene3D" id="1.20.5.110">
    <property type="match status" value="1"/>
</dbReference>
<dbReference type="Proteomes" id="UP000236305">
    <property type="component" value="Unassembled WGS sequence"/>
</dbReference>
<evidence type="ECO:0000256" key="5">
    <source>
        <dbReference type="ARBA" id="ARBA00022989"/>
    </source>
</evidence>
<comment type="caution">
    <text evidence="9">The sequence shown here is derived from an EMBL/GenBank/DDBJ whole genome shotgun (WGS) entry which is preliminary data.</text>
</comment>
<dbReference type="Pfam" id="PF12352">
    <property type="entry name" value="V-SNARE_C"/>
    <property type="match status" value="1"/>
</dbReference>
<accession>A0AA45ALA3</accession>
<evidence type="ECO:0008006" key="11">
    <source>
        <dbReference type="Google" id="ProtNLM"/>
    </source>
</evidence>
<keyword evidence="2" id="KW-0813">Transport</keyword>
<evidence type="ECO:0000256" key="1">
    <source>
        <dbReference type="ARBA" id="ARBA00004211"/>
    </source>
</evidence>
<feature type="compositionally biased region" description="Gly residues" evidence="7">
    <location>
        <begin position="139"/>
        <end position="156"/>
    </location>
</feature>
<feature type="transmembrane region" description="Helical" evidence="8">
    <location>
        <begin position="233"/>
        <end position="250"/>
    </location>
</feature>
<dbReference type="GO" id="GO:0005794">
    <property type="term" value="C:Golgi apparatus"/>
    <property type="evidence" value="ECO:0007669"/>
    <property type="project" value="TreeGrafter"/>
</dbReference>
<keyword evidence="3 8" id="KW-0812">Transmembrane</keyword>
<proteinExistence type="predicted"/>
<dbReference type="GO" id="GO:0031902">
    <property type="term" value="C:late endosome membrane"/>
    <property type="evidence" value="ECO:0007669"/>
    <property type="project" value="TreeGrafter"/>
</dbReference>
<evidence type="ECO:0000256" key="6">
    <source>
        <dbReference type="ARBA" id="ARBA00023136"/>
    </source>
</evidence>
<organism evidence="9 10">
    <name type="scientific">Verticillium dahliae</name>
    <name type="common">Verticillium wilt</name>
    <dbReference type="NCBI Taxonomy" id="27337"/>
    <lineage>
        <taxon>Eukaryota</taxon>
        <taxon>Fungi</taxon>
        <taxon>Dikarya</taxon>
        <taxon>Ascomycota</taxon>
        <taxon>Pezizomycotina</taxon>
        <taxon>Sordariomycetes</taxon>
        <taxon>Hypocreomycetidae</taxon>
        <taxon>Glomerellales</taxon>
        <taxon>Plectosphaerellaceae</taxon>
        <taxon>Verticillium</taxon>
    </lineage>
</organism>
<dbReference type="GO" id="GO:0005484">
    <property type="term" value="F:SNAP receptor activity"/>
    <property type="evidence" value="ECO:0007669"/>
    <property type="project" value="TreeGrafter"/>
</dbReference>
<gene>
    <name evidence="9" type="ORF">BJF96_g5601</name>
</gene>
<dbReference type="GO" id="GO:0000149">
    <property type="term" value="F:SNARE binding"/>
    <property type="evidence" value="ECO:0007669"/>
    <property type="project" value="TreeGrafter"/>
</dbReference>
<dbReference type="PANTHER" id="PTHR21230:SF1">
    <property type="entry name" value="GOLGI SNAP RECEPTOR COMPLEX MEMBER 2"/>
    <property type="match status" value="1"/>
</dbReference>
<keyword evidence="5 8" id="KW-1133">Transmembrane helix</keyword>
<dbReference type="GO" id="GO:0031201">
    <property type="term" value="C:SNARE complex"/>
    <property type="evidence" value="ECO:0007669"/>
    <property type="project" value="TreeGrafter"/>
</dbReference>
<keyword evidence="6 8" id="KW-0472">Membrane</keyword>
<dbReference type="CDD" id="cd15863">
    <property type="entry name" value="SNARE_GS27"/>
    <property type="match status" value="1"/>
</dbReference>
<reference evidence="9 10" key="1">
    <citation type="submission" date="2017-12" db="EMBL/GenBank/DDBJ databases">
        <title>Comparative genomics yields insights into virulence evolution of Verticillium dahliae.</title>
        <authorList>
            <person name="Fan R."/>
            <person name="Armitage A.D."/>
            <person name="Cascant-Lopez E."/>
            <person name="Sobczyk M."/>
            <person name="Cockerton H.M."/>
            <person name="Harrison R.J."/>
        </authorList>
    </citation>
    <scope>NUCLEOTIDE SEQUENCE [LARGE SCALE GENOMIC DNA]</scope>
    <source>
        <strain evidence="9 10">12008</strain>
    </source>
</reference>
<dbReference type="GO" id="GO:0006888">
    <property type="term" value="P:endoplasmic reticulum to Golgi vesicle-mediated transport"/>
    <property type="evidence" value="ECO:0007669"/>
    <property type="project" value="TreeGrafter"/>
</dbReference>
<evidence type="ECO:0000256" key="4">
    <source>
        <dbReference type="ARBA" id="ARBA00022927"/>
    </source>
</evidence>
<dbReference type="GO" id="GO:0006906">
    <property type="term" value="P:vesicle fusion"/>
    <property type="evidence" value="ECO:0007669"/>
    <property type="project" value="TreeGrafter"/>
</dbReference>
<feature type="region of interest" description="Disordered" evidence="7">
    <location>
        <begin position="91"/>
        <end position="160"/>
    </location>
</feature>
<dbReference type="GO" id="GO:0012507">
    <property type="term" value="C:ER to Golgi transport vesicle membrane"/>
    <property type="evidence" value="ECO:0007669"/>
    <property type="project" value="TreeGrafter"/>
</dbReference>
<dbReference type="FunFam" id="1.20.5.110:FF:000054">
    <property type="entry name" value="Protein transport protein BOS1"/>
    <property type="match status" value="1"/>
</dbReference>
<evidence type="ECO:0000256" key="2">
    <source>
        <dbReference type="ARBA" id="ARBA00022448"/>
    </source>
</evidence>
<keyword evidence="4" id="KW-0653">Protein transport</keyword>
<comment type="subcellular location">
    <subcellularLocation>
        <location evidence="1">Membrane</location>
        <topology evidence="1">Single-pass type IV membrane protein</topology>
    </subcellularLocation>
</comment>
<dbReference type="PANTHER" id="PTHR21230">
    <property type="entry name" value="VESICLE TRANSPORT V-SNARE PROTEIN VTI1-RELATED"/>
    <property type="match status" value="1"/>
</dbReference>
<dbReference type="GO" id="GO:0015031">
    <property type="term" value="P:protein transport"/>
    <property type="evidence" value="ECO:0007669"/>
    <property type="project" value="UniProtKB-KW"/>
</dbReference>
<evidence type="ECO:0000313" key="9">
    <source>
        <dbReference type="EMBL" id="PNH31210.1"/>
    </source>
</evidence>
<evidence type="ECO:0000256" key="7">
    <source>
        <dbReference type="SAM" id="MobiDB-lite"/>
    </source>
</evidence>
<evidence type="ECO:0000256" key="8">
    <source>
        <dbReference type="SAM" id="Phobius"/>
    </source>
</evidence>